<sequence length="210" mass="23320">MRIRGLGPWMLITLTALLLAGCSSGPTVMETDSPRVAESLTDLVRQFLKDDKLSAFEKEVLERTEKTGRLEAADYEEAYNHLRRCMATRSLTLPVSKLNNGLYQVSAPDSLKGTEIDKWVDEYGQCSEGTIKVIETLYGAQQTNPDLLSDGAQVAVSCLIRSGHLPPDYTRDRFEKLIRERGGRDSFPFDLDNPDVKSCLHGAGYAFGVE</sequence>
<name>A0A7G6YAI5_9MICO</name>
<dbReference type="AlphaFoldDB" id="A0A7G6YAI5"/>
<proteinExistence type="predicted"/>
<dbReference type="PROSITE" id="PS51257">
    <property type="entry name" value="PROKAR_LIPOPROTEIN"/>
    <property type="match status" value="1"/>
</dbReference>
<organism evidence="1 2">
    <name type="scientific">Leifsonia shinshuensis</name>
    <dbReference type="NCBI Taxonomy" id="150026"/>
    <lineage>
        <taxon>Bacteria</taxon>
        <taxon>Bacillati</taxon>
        <taxon>Actinomycetota</taxon>
        <taxon>Actinomycetes</taxon>
        <taxon>Micrococcales</taxon>
        <taxon>Microbacteriaceae</taxon>
        <taxon>Leifsonia</taxon>
    </lineage>
</organism>
<protein>
    <recommendedName>
        <fullName evidence="3">Lipoprotein</fullName>
    </recommendedName>
</protein>
<dbReference type="KEGG" id="lse:F1C12_10420"/>
<dbReference type="EMBL" id="CP043641">
    <property type="protein sequence ID" value="QNE35500.1"/>
    <property type="molecule type" value="Genomic_DNA"/>
</dbReference>
<evidence type="ECO:0008006" key="3">
    <source>
        <dbReference type="Google" id="ProtNLM"/>
    </source>
</evidence>
<gene>
    <name evidence="1" type="ORF">F1C12_10420</name>
</gene>
<dbReference type="RefSeq" id="WP_185278662.1">
    <property type="nucleotide sequence ID" value="NZ_CP043641.1"/>
</dbReference>
<evidence type="ECO:0000313" key="2">
    <source>
        <dbReference type="Proteomes" id="UP000515511"/>
    </source>
</evidence>
<evidence type="ECO:0000313" key="1">
    <source>
        <dbReference type="EMBL" id="QNE35500.1"/>
    </source>
</evidence>
<accession>A0A7G6YAI5</accession>
<dbReference type="Proteomes" id="UP000515511">
    <property type="component" value="Chromosome"/>
</dbReference>
<reference evidence="2" key="1">
    <citation type="submission" date="2019-09" db="EMBL/GenBank/DDBJ databases">
        <title>Antimicrobial potential of Antarctic Bacteria.</title>
        <authorList>
            <person name="Benaud N."/>
            <person name="Edwards R.J."/>
            <person name="Ferrari B.C."/>
        </authorList>
    </citation>
    <scope>NUCLEOTIDE SEQUENCE [LARGE SCALE GENOMIC DNA]</scope>
    <source>
        <strain evidence="2">INR9</strain>
    </source>
</reference>